<reference evidence="2" key="2">
    <citation type="submission" date="2010-04" db="EMBL/GenBank/DDBJ databases">
        <authorList>
            <person name="Buell R."/>
            <person name="Hamilton J."/>
            <person name="Hostetler J."/>
        </authorList>
    </citation>
    <scope>NUCLEOTIDE SEQUENCE [LARGE SCALE GENOMIC DNA]</scope>
    <source>
        <strain evidence="2">DAOM:BR144</strain>
    </source>
</reference>
<evidence type="ECO:0000313" key="1">
    <source>
        <dbReference type="EnsemblProtists" id="PYU1_T013130"/>
    </source>
</evidence>
<proteinExistence type="predicted"/>
<dbReference type="InParanoid" id="K3X7D1"/>
<sequence length="91" mass="9825">MLISSSSGEQHQLGAMGAHYLARDCVTRGSMYRVLAAGIVLRHFVGLISTSVRHKFSANAVELERSNLFDCAVGQSLLGWLFSNGRALDAT</sequence>
<dbReference type="Proteomes" id="UP000019132">
    <property type="component" value="Unassembled WGS sequence"/>
</dbReference>
<dbReference type="HOGENOM" id="CLU_2433658_0_0_1"/>
<protein>
    <submittedName>
        <fullName evidence="1">Uncharacterized protein</fullName>
    </submittedName>
</protein>
<reference evidence="1" key="3">
    <citation type="submission" date="2015-02" db="UniProtKB">
        <authorList>
            <consortium name="EnsemblProtists"/>
        </authorList>
    </citation>
    <scope>IDENTIFICATION</scope>
    <source>
        <strain evidence="1">DAOM BR144</strain>
    </source>
</reference>
<organism evidence="1 2">
    <name type="scientific">Globisporangium ultimum (strain ATCC 200006 / CBS 805.95 / DAOM BR144)</name>
    <name type="common">Pythium ultimum</name>
    <dbReference type="NCBI Taxonomy" id="431595"/>
    <lineage>
        <taxon>Eukaryota</taxon>
        <taxon>Sar</taxon>
        <taxon>Stramenopiles</taxon>
        <taxon>Oomycota</taxon>
        <taxon>Peronosporomycetes</taxon>
        <taxon>Pythiales</taxon>
        <taxon>Pythiaceae</taxon>
        <taxon>Globisporangium</taxon>
    </lineage>
</organism>
<dbReference type="AlphaFoldDB" id="K3X7D1"/>
<dbReference type="VEuPathDB" id="FungiDB:PYU1_G013103"/>
<keyword evidence="2" id="KW-1185">Reference proteome</keyword>
<reference evidence="2" key="1">
    <citation type="journal article" date="2010" name="Genome Biol.">
        <title>Genome sequence of the necrotrophic plant pathogen Pythium ultimum reveals original pathogenicity mechanisms and effector repertoire.</title>
        <authorList>
            <person name="Levesque C.A."/>
            <person name="Brouwer H."/>
            <person name="Cano L."/>
            <person name="Hamilton J.P."/>
            <person name="Holt C."/>
            <person name="Huitema E."/>
            <person name="Raffaele S."/>
            <person name="Robideau G.P."/>
            <person name="Thines M."/>
            <person name="Win J."/>
            <person name="Zerillo M.M."/>
            <person name="Beakes G.W."/>
            <person name="Boore J.L."/>
            <person name="Busam D."/>
            <person name="Dumas B."/>
            <person name="Ferriera S."/>
            <person name="Fuerstenberg S.I."/>
            <person name="Gachon C.M."/>
            <person name="Gaulin E."/>
            <person name="Govers F."/>
            <person name="Grenville-Briggs L."/>
            <person name="Horner N."/>
            <person name="Hostetler J."/>
            <person name="Jiang R.H."/>
            <person name="Johnson J."/>
            <person name="Krajaejun T."/>
            <person name="Lin H."/>
            <person name="Meijer H.J."/>
            <person name="Moore B."/>
            <person name="Morris P."/>
            <person name="Phuntmart V."/>
            <person name="Puiu D."/>
            <person name="Shetty J."/>
            <person name="Stajich J.E."/>
            <person name="Tripathy S."/>
            <person name="Wawra S."/>
            <person name="van West P."/>
            <person name="Whitty B.R."/>
            <person name="Coutinho P.M."/>
            <person name="Henrissat B."/>
            <person name="Martin F."/>
            <person name="Thomas P.D."/>
            <person name="Tyler B.M."/>
            <person name="De Vries R.P."/>
            <person name="Kamoun S."/>
            <person name="Yandell M."/>
            <person name="Tisserat N."/>
            <person name="Buell C.R."/>
        </authorList>
    </citation>
    <scope>NUCLEOTIDE SEQUENCE</scope>
    <source>
        <strain evidence="2">DAOM:BR144</strain>
    </source>
</reference>
<dbReference type="EMBL" id="GL376577">
    <property type="status" value="NOT_ANNOTATED_CDS"/>
    <property type="molecule type" value="Genomic_DNA"/>
</dbReference>
<name>K3X7D1_GLOUD</name>
<evidence type="ECO:0000313" key="2">
    <source>
        <dbReference type="Proteomes" id="UP000019132"/>
    </source>
</evidence>
<dbReference type="EnsemblProtists" id="PYU1_T013130">
    <property type="protein sequence ID" value="PYU1_T013130"/>
    <property type="gene ID" value="PYU1_G013103"/>
</dbReference>
<accession>K3X7D1</accession>